<feature type="transmembrane region" description="Helical" evidence="1">
    <location>
        <begin position="22"/>
        <end position="40"/>
    </location>
</feature>
<dbReference type="EMBL" id="CP002045">
    <property type="protein sequence ID" value="ADH92014.1"/>
    <property type="molecule type" value="Genomic_DNA"/>
</dbReference>
<dbReference type="eggNOG" id="COG3402">
    <property type="taxonomic scope" value="Bacteria"/>
</dbReference>
<dbReference type="STRING" id="644284.Arch_0256"/>
<dbReference type="Proteomes" id="UP000000376">
    <property type="component" value="Chromosome"/>
</dbReference>
<proteinExistence type="predicted"/>
<evidence type="ECO:0000313" key="4">
    <source>
        <dbReference type="Proteomes" id="UP000000376"/>
    </source>
</evidence>
<dbReference type="PANTHER" id="PTHR34473:SF3">
    <property type="entry name" value="TRANSMEMBRANE PROTEIN-RELATED"/>
    <property type="match status" value="1"/>
</dbReference>
<dbReference type="AlphaFoldDB" id="D7BM65"/>
<keyword evidence="1" id="KW-0472">Membrane</keyword>
<gene>
    <name evidence="3" type="ordered locus">Arch_0256</name>
</gene>
<dbReference type="HOGENOM" id="CLU_104197_0_0_11"/>
<evidence type="ECO:0000313" key="3">
    <source>
        <dbReference type="EMBL" id="ADH92014.1"/>
    </source>
</evidence>
<feature type="domain" description="YdbS-like PH" evidence="2">
    <location>
        <begin position="75"/>
        <end position="151"/>
    </location>
</feature>
<evidence type="ECO:0000259" key="2">
    <source>
        <dbReference type="Pfam" id="PF03703"/>
    </source>
</evidence>
<evidence type="ECO:0000256" key="1">
    <source>
        <dbReference type="SAM" id="Phobius"/>
    </source>
</evidence>
<protein>
    <submittedName>
        <fullName evidence="3">Membrane-flanked domain protein</fullName>
    </submittedName>
</protein>
<name>D7BM65_ARCHD</name>
<feature type="transmembrane region" description="Helical" evidence="1">
    <location>
        <begin position="46"/>
        <end position="70"/>
    </location>
</feature>
<dbReference type="Pfam" id="PF03703">
    <property type="entry name" value="bPH_2"/>
    <property type="match status" value="1"/>
</dbReference>
<keyword evidence="1" id="KW-0812">Transmembrane</keyword>
<organism evidence="3 4">
    <name type="scientific">Arcanobacterium haemolyticum (strain ATCC 9345 / DSM 20595 / CCM 5947 / CCUG 17215 / LMG 16163 / NBRC 15585 / NCTC 8452 / 11018)</name>
    <dbReference type="NCBI Taxonomy" id="644284"/>
    <lineage>
        <taxon>Bacteria</taxon>
        <taxon>Bacillati</taxon>
        <taxon>Actinomycetota</taxon>
        <taxon>Actinomycetes</taxon>
        <taxon>Actinomycetales</taxon>
        <taxon>Actinomycetaceae</taxon>
        <taxon>Arcanobacterium</taxon>
    </lineage>
</organism>
<keyword evidence="4" id="KW-1185">Reference proteome</keyword>
<dbReference type="KEGG" id="ahe:Arch_0256"/>
<accession>D7BM65</accession>
<dbReference type="PANTHER" id="PTHR34473">
    <property type="entry name" value="UPF0699 TRANSMEMBRANE PROTEIN YDBS"/>
    <property type="match status" value="1"/>
</dbReference>
<reference evidence="3 4" key="1">
    <citation type="journal article" date="2010" name="Stand. Genomic Sci.">
        <title>Complete genome sequence of Arcanobacterium haemolyticum type strain (11018).</title>
        <authorList>
            <person name="Yasawong M."/>
            <person name="Teshima H."/>
            <person name="Lapidus A."/>
            <person name="Nolan M."/>
            <person name="Lucas S."/>
            <person name="Glavina Del Rio T."/>
            <person name="Tice H."/>
            <person name="Cheng J."/>
            <person name="Bruce D."/>
            <person name="Detter C."/>
            <person name="Tapia R."/>
            <person name="Han C."/>
            <person name="Goodwin L."/>
            <person name="Pitluck S."/>
            <person name="Liolios K."/>
            <person name="Ivanova N."/>
            <person name="Mavromatis K."/>
            <person name="Mikhailova N."/>
            <person name="Pati A."/>
            <person name="Chen A."/>
            <person name="Palaniappan K."/>
            <person name="Land M."/>
            <person name="Hauser L."/>
            <person name="Chang Y."/>
            <person name="Jeffries C."/>
            <person name="Rohde M."/>
            <person name="Sikorski J."/>
            <person name="Pukall R."/>
            <person name="Goker M."/>
            <person name="Woyke T."/>
            <person name="Bristow J."/>
            <person name="Eisen J."/>
            <person name="Markowitz V."/>
            <person name="Hugenholtz P."/>
            <person name="Kyrpides N."/>
            <person name="Klenk H."/>
        </authorList>
    </citation>
    <scope>NUCLEOTIDE SEQUENCE [LARGE SCALE GENOMIC DNA]</scope>
    <source>
        <strain evidence="4">ATCC 9345 / DSM 20595 / CCUG 17215 / LMG 16163 / NBRC 15585 / NCTC 8452 / 11018</strain>
    </source>
</reference>
<dbReference type="InterPro" id="IPR005182">
    <property type="entry name" value="YdbS-like_PH"/>
</dbReference>
<sequence>MVSTEFTPVDPAFVKVTFVRHIIIWLLIAVSVVSTYFTLLPDVEGWWAIALWIICGLLVIVAVWDVWLALRRAKALGYVELEDELLIRKGIMFQEVTMVPYGRMQQVNLGTGPLLTKFGLASVKLVTASASSNASIPGLPLAEAERLREKLTRLGQTKLEGL</sequence>
<keyword evidence="1" id="KW-1133">Transmembrane helix</keyword>